<evidence type="ECO:0000259" key="3">
    <source>
        <dbReference type="Pfam" id="PF00498"/>
    </source>
</evidence>
<dbReference type="Proteomes" id="UP000552883">
    <property type="component" value="Unassembled WGS sequence"/>
</dbReference>
<dbReference type="Pfam" id="PF00498">
    <property type="entry name" value="FHA"/>
    <property type="match status" value="1"/>
</dbReference>
<keyword evidence="5" id="KW-1185">Reference proteome</keyword>
<gene>
    <name evidence="4" type="ORF">BJ959_002356</name>
</gene>
<reference evidence="4 5" key="1">
    <citation type="submission" date="2020-08" db="EMBL/GenBank/DDBJ databases">
        <title>Sequencing the genomes of 1000 actinobacteria strains.</title>
        <authorList>
            <person name="Klenk H.-P."/>
        </authorList>
    </citation>
    <scope>NUCLEOTIDE SEQUENCE [LARGE SCALE GENOMIC DNA]</scope>
    <source>
        <strain evidence="4 5">DSM 23889</strain>
    </source>
</reference>
<accession>A0A840X912</accession>
<evidence type="ECO:0000256" key="2">
    <source>
        <dbReference type="SAM" id="MobiDB-lite"/>
    </source>
</evidence>
<comment type="caution">
    <text evidence="4">The sequence shown here is derived from an EMBL/GenBank/DDBJ whole genome shotgun (WGS) entry which is preliminary data.</text>
</comment>
<dbReference type="InterPro" id="IPR008984">
    <property type="entry name" value="SMAD_FHA_dom_sf"/>
</dbReference>
<dbReference type="SUPFAM" id="SSF49879">
    <property type="entry name" value="SMAD/FHA domain"/>
    <property type="match status" value="1"/>
</dbReference>
<dbReference type="AlphaFoldDB" id="A0A840X912"/>
<name>A0A840X912_9MICO</name>
<proteinExistence type="predicted"/>
<dbReference type="Gene3D" id="2.60.200.20">
    <property type="match status" value="1"/>
</dbReference>
<keyword evidence="1" id="KW-0597">Phosphoprotein</keyword>
<feature type="compositionally biased region" description="Basic and acidic residues" evidence="2">
    <location>
        <begin position="61"/>
        <end position="70"/>
    </location>
</feature>
<evidence type="ECO:0000313" key="4">
    <source>
        <dbReference type="EMBL" id="MBB5618860.1"/>
    </source>
</evidence>
<organism evidence="4 5">
    <name type="scientific">Microcella frigidaquae</name>
    <dbReference type="NCBI Taxonomy" id="424758"/>
    <lineage>
        <taxon>Bacteria</taxon>
        <taxon>Bacillati</taxon>
        <taxon>Actinomycetota</taxon>
        <taxon>Actinomycetes</taxon>
        <taxon>Micrococcales</taxon>
        <taxon>Microbacteriaceae</taxon>
        <taxon>Microcella</taxon>
    </lineage>
</organism>
<protein>
    <recommendedName>
        <fullName evidence="3">FHA domain-containing protein</fullName>
    </recommendedName>
</protein>
<dbReference type="RefSeq" id="WP_165879013.1">
    <property type="nucleotide sequence ID" value="NZ_BAAANZ010000008.1"/>
</dbReference>
<evidence type="ECO:0000256" key="1">
    <source>
        <dbReference type="ARBA" id="ARBA00022553"/>
    </source>
</evidence>
<dbReference type="InterPro" id="IPR000253">
    <property type="entry name" value="FHA_dom"/>
</dbReference>
<feature type="domain" description="FHA" evidence="3">
    <location>
        <begin position="216"/>
        <end position="278"/>
    </location>
</feature>
<dbReference type="EMBL" id="JACHBS010000001">
    <property type="protein sequence ID" value="MBB5618860.1"/>
    <property type="molecule type" value="Genomic_DNA"/>
</dbReference>
<evidence type="ECO:0000313" key="5">
    <source>
        <dbReference type="Proteomes" id="UP000552883"/>
    </source>
</evidence>
<feature type="region of interest" description="Disordered" evidence="2">
    <location>
        <begin position="55"/>
        <end position="78"/>
    </location>
</feature>
<sequence>MTCEHCGAALPAFALFCGECGRSVAARPSVVPGAAVVDAPALPLVDAVAAAAPEIGPEPEPELRLSRDSEPATEPARVAPCTSCGLVPEPDDLYCAECGSSLSAQTRIIERIPALAPLPSLLPTAPLPAIPPASSTVAAMSEAPSVPPAPAAAAPAVAVAAPAIDDERTRLVPRGTGGARFVLQFSTGESYTVLGSGLAGRNPRPEPGEYVDHLVTIVDPGRSVSKTHFEFGQEAGTFWVADRHSGNGTVIREPGAEPRPCTPGNRYPVVRGTRIDIGEQFVVVS</sequence>